<feature type="compositionally biased region" description="Low complexity" evidence="2">
    <location>
        <begin position="236"/>
        <end position="250"/>
    </location>
</feature>
<evidence type="ECO:0000313" key="4">
    <source>
        <dbReference type="Proteomes" id="UP000054564"/>
    </source>
</evidence>
<organism evidence="3 4">
    <name type="scientific">Puccinia striiformis f. sp. tritici PST-78</name>
    <dbReference type="NCBI Taxonomy" id="1165861"/>
    <lineage>
        <taxon>Eukaryota</taxon>
        <taxon>Fungi</taxon>
        <taxon>Dikarya</taxon>
        <taxon>Basidiomycota</taxon>
        <taxon>Pucciniomycotina</taxon>
        <taxon>Pucciniomycetes</taxon>
        <taxon>Pucciniales</taxon>
        <taxon>Pucciniaceae</taxon>
        <taxon>Puccinia</taxon>
    </lineage>
</organism>
<evidence type="ECO:0000256" key="1">
    <source>
        <dbReference type="SAM" id="Coils"/>
    </source>
</evidence>
<feature type="region of interest" description="Disordered" evidence="2">
    <location>
        <begin position="138"/>
        <end position="257"/>
    </location>
</feature>
<keyword evidence="1" id="KW-0175">Coiled coil</keyword>
<feature type="compositionally biased region" description="Polar residues" evidence="2">
    <location>
        <begin position="225"/>
        <end position="235"/>
    </location>
</feature>
<feature type="coiled-coil region" evidence="1">
    <location>
        <begin position="267"/>
        <end position="294"/>
    </location>
</feature>
<evidence type="ECO:0000313" key="3">
    <source>
        <dbReference type="EMBL" id="KNE89352.1"/>
    </source>
</evidence>
<gene>
    <name evidence="3" type="ORF">PSTG_17187</name>
</gene>
<feature type="non-terminal residue" evidence="3">
    <location>
        <position position="1"/>
    </location>
</feature>
<feature type="region of interest" description="Disordered" evidence="2">
    <location>
        <begin position="85"/>
        <end position="108"/>
    </location>
</feature>
<evidence type="ECO:0000256" key="2">
    <source>
        <dbReference type="SAM" id="MobiDB-lite"/>
    </source>
</evidence>
<dbReference type="OrthoDB" id="2503444at2759"/>
<sequence>FDTWCISCSRGRCSSARTNANQQPLFPYVCTTARFVQLSLNNVVPPFSWRFVRQRSTPRTRISISSAVIYSSVYKMSSFFGRRQTATRSGRSSPNLLSPNASKLQPPKTSVNSLYHLDVVDATSVIIPSVLTYSAPQAPNQSMSPMSTSNHPSAPTRSQAVPPPRSKTVPPPTPTSISFPKMNPGPSSAGQSVPQRPKRAPTPPPPYVENFPSHDEADAPATPTVCRSRSRTPSASSWIKRVVSRSSSRASLRKQYEPIPMSEEERIEAEEVKARKTKEALDEWNRINDALKAAGF</sequence>
<feature type="compositionally biased region" description="Polar residues" evidence="2">
    <location>
        <begin position="138"/>
        <end position="159"/>
    </location>
</feature>
<comment type="caution">
    <text evidence="3">The sequence shown here is derived from an EMBL/GenBank/DDBJ whole genome shotgun (WGS) entry which is preliminary data.</text>
</comment>
<proteinExistence type="predicted"/>
<keyword evidence="4" id="KW-1185">Reference proteome</keyword>
<reference evidence="4" key="1">
    <citation type="submission" date="2014-03" db="EMBL/GenBank/DDBJ databases">
        <title>The Genome Sequence of Puccinia striiformis f. sp. tritici PST-78.</title>
        <authorList>
            <consortium name="The Broad Institute Genome Sequencing Platform"/>
            <person name="Cuomo C."/>
            <person name="Hulbert S."/>
            <person name="Chen X."/>
            <person name="Walker B."/>
            <person name="Young S.K."/>
            <person name="Zeng Q."/>
            <person name="Gargeya S."/>
            <person name="Fitzgerald M."/>
            <person name="Haas B."/>
            <person name="Abouelleil A."/>
            <person name="Alvarado L."/>
            <person name="Arachchi H.M."/>
            <person name="Berlin A.M."/>
            <person name="Chapman S.B."/>
            <person name="Goldberg J."/>
            <person name="Griggs A."/>
            <person name="Gujja S."/>
            <person name="Hansen M."/>
            <person name="Howarth C."/>
            <person name="Imamovic A."/>
            <person name="Larimer J."/>
            <person name="McCowan C."/>
            <person name="Montmayeur A."/>
            <person name="Murphy C."/>
            <person name="Neiman D."/>
            <person name="Pearson M."/>
            <person name="Priest M."/>
            <person name="Roberts A."/>
            <person name="Saif S."/>
            <person name="Shea T."/>
            <person name="Sisk P."/>
            <person name="Sykes S."/>
            <person name="Wortman J."/>
            <person name="Nusbaum C."/>
            <person name="Birren B."/>
        </authorList>
    </citation>
    <scope>NUCLEOTIDE SEQUENCE [LARGE SCALE GENOMIC DNA]</scope>
    <source>
        <strain evidence="4">race PST-78</strain>
    </source>
</reference>
<accession>A0A0L0UQI0</accession>
<feature type="compositionally biased region" description="Pro residues" evidence="2">
    <location>
        <begin position="161"/>
        <end position="174"/>
    </location>
</feature>
<name>A0A0L0UQI0_9BASI</name>
<dbReference type="AlphaFoldDB" id="A0A0L0UQI0"/>
<dbReference type="Proteomes" id="UP000054564">
    <property type="component" value="Unassembled WGS sequence"/>
</dbReference>
<protein>
    <submittedName>
        <fullName evidence="3">Uncharacterized protein</fullName>
    </submittedName>
</protein>
<dbReference type="EMBL" id="AJIL01000386">
    <property type="protein sequence ID" value="KNE89352.1"/>
    <property type="molecule type" value="Genomic_DNA"/>
</dbReference>